<dbReference type="InterPro" id="IPR021731">
    <property type="entry name" value="AMIN_dom"/>
</dbReference>
<dbReference type="Pfam" id="PF13432">
    <property type="entry name" value="TPR_16"/>
    <property type="match status" value="1"/>
</dbReference>
<gene>
    <name evidence="5" type="ordered locus">Dalk_0662</name>
</gene>
<keyword evidence="1" id="KW-0802">TPR repeat</keyword>
<sequence length="876" mass="98282">MQNFKLKKGCLLILAFFALASSSLAQGQVRKVEARLVDGKTQMLVSLSDPSSYTVIRLSKNEVLLAFQNSSLGPGANKPFWAKDSLIKDLSVSQKRQDVVSILALLKEPAVTLDYSLNKAKTRLTLEMAGNAPAPSTPKPAAAAPAPPAVKPPAAPLTSTGGTVITTGRYDIEGRPTIIRPESAPKPEPPPEPVKIEETPPPVVKPPGDSRYPIKRPLNPATAGHDFSYDGPLLSEANGSGTPDQDLFSKAVEEYKTGQWQDAIRDFSILEQSYPLSEKLEPAAFLTARAYHGLYGANLTKRFVDVAEKYRRAVKQFPNSRFAPQAIVYLVQMYKKVGNYPEAAAYADLVWDKYKDRAMSPDFMLLRGQALLANGQKDLALGVFDMLLGYYPDSEYVEATLLEKAKVMHEERAYKKSLEMLQEIEKKDPQARFIYPDFSRYMGENYYQLKANPKARELFFQTVNTFPDTPDKDILFTKIGDSFKDQGMQDKAAMIYKMVVSNFPGSDGRLISLVRLADYIDENPDSDIMEDKTPKDIHQEIVRNNPDHPLAQVSMIKLARLAHDEKRYEDSVSILLGLLARHPFTKLHDDVREALLASLEAIFTRDHREKDFAHIVEYYDKVRDVVPFEEMPQLMFIVANAYRETGMCSWALTQLEKVSRFYDDPKPADIMFIMADCNKKVGEIENARRLFETFVLQYPGEPRFVEAYHQLADIYLERGETDPAIQALRVCLRPGTQYSDDFNLMFQYAKLLKNKGEYQDAVEAFNKAVDLVMKSDPPNTQAAVDIQEGIGDLYEEMELTSKAVKHFEQALELSGGPNSYPALQFKLARCYASLGEAARAMEILESLARSGENVWAKAAKAKLEQVQVKGAWDKTG</sequence>
<feature type="domain" description="AMIN" evidence="4">
    <location>
        <begin position="35"/>
        <end position="126"/>
    </location>
</feature>
<dbReference type="Pfam" id="PF13181">
    <property type="entry name" value="TPR_8"/>
    <property type="match status" value="1"/>
</dbReference>
<protein>
    <submittedName>
        <fullName evidence="5">TPR repeat-containing protein</fullName>
    </submittedName>
</protein>
<dbReference type="Pfam" id="PF13174">
    <property type="entry name" value="TPR_6"/>
    <property type="match status" value="2"/>
</dbReference>
<feature type="repeat" description="TPR" evidence="1">
    <location>
        <begin position="742"/>
        <end position="775"/>
    </location>
</feature>
<dbReference type="Pfam" id="PF11741">
    <property type="entry name" value="AMIN"/>
    <property type="match status" value="1"/>
</dbReference>
<dbReference type="GO" id="GO:0006383">
    <property type="term" value="P:transcription by RNA polymerase III"/>
    <property type="evidence" value="ECO:0007669"/>
    <property type="project" value="InterPro"/>
</dbReference>
<feature type="chain" id="PRO_5002872418" evidence="3">
    <location>
        <begin position="26"/>
        <end position="876"/>
    </location>
</feature>
<feature type="compositionally biased region" description="Pro residues" evidence="2">
    <location>
        <begin position="145"/>
        <end position="155"/>
    </location>
</feature>
<dbReference type="InterPro" id="IPR011990">
    <property type="entry name" value="TPR-like_helical_dom_sf"/>
</dbReference>
<dbReference type="PANTHER" id="PTHR23082:SF0">
    <property type="entry name" value="GENERAL TRANSCRIPTION FACTOR 3C POLYPEPTIDE 3"/>
    <property type="match status" value="1"/>
</dbReference>
<accession>B8FJT9</accession>
<evidence type="ECO:0000256" key="1">
    <source>
        <dbReference type="PROSITE-ProRule" id="PRU00339"/>
    </source>
</evidence>
<dbReference type="RefSeq" id="WP_012609806.1">
    <property type="nucleotide sequence ID" value="NC_011768.1"/>
</dbReference>
<dbReference type="HOGENOM" id="CLU_328109_0_0_7"/>
<dbReference type="KEGG" id="dal:Dalk_0662"/>
<dbReference type="GO" id="GO:0000127">
    <property type="term" value="C:transcription factor TFIIIC complex"/>
    <property type="evidence" value="ECO:0007669"/>
    <property type="project" value="TreeGrafter"/>
</dbReference>
<dbReference type="InterPro" id="IPR019734">
    <property type="entry name" value="TPR_rpt"/>
</dbReference>
<feature type="region of interest" description="Disordered" evidence="2">
    <location>
        <begin position="130"/>
        <end position="209"/>
    </location>
</feature>
<feature type="signal peptide" evidence="3">
    <location>
        <begin position="1"/>
        <end position="25"/>
    </location>
</feature>
<dbReference type="InterPro" id="IPR039340">
    <property type="entry name" value="Tfc4/TFIIIC-102/Sfc4"/>
</dbReference>
<dbReference type="PROSITE" id="PS50005">
    <property type="entry name" value="TPR"/>
    <property type="match status" value="2"/>
</dbReference>
<evidence type="ECO:0000256" key="2">
    <source>
        <dbReference type="SAM" id="MobiDB-lite"/>
    </source>
</evidence>
<dbReference type="Proteomes" id="UP000000739">
    <property type="component" value="Chromosome"/>
</dbReference>
<dbReference type="eggNOG" id="COG1729">
    <property type="taxonomic scope" value="Bacteria"/>
</dbReference>
<evidence type="ECO:0000256" key="3">
    <source>
        <dbReference type="SAM" id="SignalP"/>
    </source>
</evidence>
<dbReference type="EMBL" id="CP001322">
    <property type="protein sequence ID" value="ACL02367.1"/>
    <property type="molecule type" value="Genomic_DNA"/>
</dbReference>
<evidence type="ECO:0000313" key="5">
    <source>
        <dbReference type="EMBL" id="ACL02367.1"/>
    </source>
</evidence>
<feature type="compositionally biased region" description="Polar residues" evidence="2">
    <location>
        <begin position="157"/>
        <end position="166"/>
    </location>
</feature>
<dbReference type="Gene3D" id="1.25.40.10">
    <property type="entry name" value="Tetratricopeptide repeat domain"/>
    <property type="match status" value="3"/>
</dbReference>
<feature type="region of interest" description="Disordered" evidence="2">
    <location>
        <begin position="221"/>
        <end position="245"/>
    </location>
</feature>
<reference evidence="5 6" key="1">
    <citation type="journal article" date="2012" name="Environ. Microbiol.">
        <title>The genome sequence of Desulfatibacillum alkenivorans AK-01: a blueprint for anaerobic alkane oxidation.</title>
        <authorList>
            <person name="Callaghan A.V."/>
            <person name="Morris B.E."/>
            <person name="Pereira I.A."/>
            <person name="McInerney M.J."/>
            <person name="Austin R.N."/>
            <person name="Groves J.T."/>
            <person name="Kukor J.J."/>
            <person name="Suflita J.M."/>
            <person name="Young L.Y."/>
            <person name="Zylstra G.J."/>
            <person name="Wawrik B."/>
        </authorList>
    </citation>
    <scope>NUCLEOTIDE SEQUENCE [LARGE SCALE GENOMIC DNA]</scope>
    <source>
        <strain evidence="5 6">AK-01</strain>
    </source>
</reference>
<dbReference type="Pfam" id="PF13424">
    <property type="entry name" value="TPR_12"/>
    <property type="match status" value="1"/>
</dbReference>
<dbReference type="SMART" id="SM00028">
    <property type="entry name" value="TPR"/>
    <property type="match status" value="7"/>
</dbReference>
<dbReference type="eggNOG" id="COG0457">
    <property type="taxonomic scope" value="Bacteria"/>
</dbReference>
<evidence type="ECO:0000313" key="6">
    <source>
        <dbReference type="Proteomes" id="UP000000739"/>
    </source>
</evidence>
<dbReference type="PANTHER" id="PTHR23082">
    <property type="entry name" value="TRANSCRIPTION INITIATION FACTOR IIIC TFIIIC , POLYPEPTIDE 3-RELATED"/>
    <property type="match status" value="1"/>
</dbReference>
<dbReference type="AlphaFoldDB" id="B8FJT9"/>
<keyword evidence="3" id="KW-0732">Signal</keyword>
<organism evidence="5 6">
    <name type="scientific">Desulfatibacillum aliphaticivorans</name>
    <dbReference type="NCBI Taxonomy" id="218208"/>
    <lineage>
        <taxon>Bacteria</taxon>
        <taxon>Pseudomonadati</taxon>
        <taxon>Thermodesulfobacteriota</taxon>
        <taxon>Desulfobacteria</taxon>
        <taxon>Desulfobacterales</taxon>
        <taxon>Desulfatibacillaceae</taxon>
        <taxon>Desulfatibacillum</taxon>
    </lineage>
</organism>
<proteinExistence type="predicted"/>
<name>B8FJT9_DESAL</name>
<dbReference type="SUPFAM" id="SSF48452">
    <property type="entry name" value="TPR-like"/>
    <property type="match status" value="3"/>
</dbReference>
<evidence type="ECO:0000259" key="4">
    <source>
        <dbReference type="Pfam" id="PF11741"/>
    </source>
</evidence>
<feature type="compositionally biased region" description="Pro residues" evidence="2">
    <location>
        <begin position="184"/>
        <end position="205"/>
    </location>
</feature>
<feature type="repeat" description="TPR" evidence="1">
    <location>
        <begin position="784"/>
        <end position="817"/>
    </location>
</feature>
<keyword evidence="6" id="KW-1185">Reference proteome</keyword>